<dbReference type="PATRIC" id="fig|54005.3.peg.654"/>
<dbReference type="PANTHER" id="PTHR21011:SF1">
    <property type="entry name" value="SMALL RIBOSOMAL SUBUNIT PROTEIN BS6M"/>
    <property type="match status" value="1"/>
</dbReference>
<proteinExistence type="inferred from homology"/>
<dbReference type="GO" id="GO:1990904">
    <property type="term" value="C:ribonucleoprotein complex"/>
    <property type="evidence" value="ECO:0007669"/>
    <property type="project" value="UniProtKB-KW"/>
</dbReference>
<accession>A0A133PQY9</accession>
<dbReference type="HAMAP" id="MF_00360">
    <property type="entry name" value="Ribosomal_bS6"/>
    <property type="match status" value="1"/>
</dbReference>
<dbReference type="Gene3D" id="3.30.70.60">
    <property type="match status" value="1"/>
</dbReference>
<evidence type="ECO:0000256" key="1">
    <source>
        <dbReference type="ARBA" id="ARBA00009512"/>
    </source>
</evidence>
<reference evidence="5 6" key="1">
    <citation type="submission" date="2016-01" db="EMBL/GenBank/DDBJ databases">
        <authorList>
            <person name="Oliw E.H."/>
        </authorList>
    </citation>
    <scope>NUCLEOTIDE SEQUENCE [LARGE SCALE GENOMIC DNA]</scope>
    <source>
        <strain evidence="5 6">CMW7756A</strain>
    </source>
</reference>
<dbReference type="GO" id="GO:0006412">
    <property type="term" value="P:translation"/>
    <property type="evidence" value="ECO:0007669"/>
    <property type="project" value="UniProtKB-UniRule"/>
</dbReference>
<dbReference type="Pfam" id="PF01250">
    <property type="entry name" value="Ribosomal_S6"/>
    <property type="match status" value="1"/>
</dbReference>
<dbReference type="GO" id="GO:0005840">
    <property type="term" value="C:ribosome"/>
    <property type="evidence" value="ECO:0007669"/>
    <property type="project" value="UniProtKB-KW"/>
</dbReference>
<dbReference type="AlphaFoldDB" id="A0A133PQY9"/>
<evidence type="ECO:0000313" key="6">
    <source>
        <dbReference type="Proteomes" id="UP000070174"/>
    </source>
</evidence>
<dbReference type="EMBL" id="LRQE01000021">
    <property type="protein sequence ID" value="KXA31066.1"/>
    <property type="molecule type" value="Genomic_DNA"/>
</dbReference>
<keyword evidence="4" id="KW-0694">RNA-binding</keyword>
<dbReference type="InterPro" id="IPR035980">
    <property type="entry name" value="Ribosomal_bS6_sf"/>
</dbReference>
<protein>
    <recommendedName>
        <fullName evidence="3 4">Small ribosomal subunit protein bS6</fullName>
    </recommendedName>
</protein>
<comment type="function">
    <text evidence="2 4">Binds together with bS18 to 16S ribosomal RNA.</text>
</comment>
<dbReference type="Proteomes" id="UP000070174">
    <property type="component" value="Unassembled WGS sequence"/>
</dbReference>
<dbReference type="InterPro" id="IPR014717">
    <property type="entry name" value="Transl_elong_EF1B/ribsomal_bS6"/>
</dbReference>
<dbReference type="SUPFAM" id="SSF54995">
    <property type="entry name" value="Ribosomal protein S6"/>
    <property type="match status" value="1"/>
</dbReference>
<keyword evidence="4" id="KW-0699">rRNA-binding</keyword>
<dbReference type="NCBIfam" id="TIGR00166">
    <property type="entry name" value="S6"/>
    <property type="match status" value="1"/>
</dbReference>
<dbReference type="GO" id="GO:0003735">
    <property type="term" value="F:structural constituent of ribosome"/>
    <property type="evidence" value="ECO:0007669"/>
    <property type="project" value="InterPro"/>
</dbReference>
<comment type="caution">
    <text evidence="5">The sequence shown here is derived from an EMBL/GenBank/DDBJ whole genome shotgun (WGS) entry which is preliminary data.</text>
</comment>
<evidence type="ECO:0000256" key="4">
    <source>
        <dbReference type="HAMAP-Rule" id="MF_00360"/>
    </source>
</evidence>
<organism evidence="5">
    <name type="scientific">Peptoniphilus harei</name>
    <dbReference type="NCBI Taxonomy" id="54005"/>
    <lineage>
        <taxon>Bacteria</taxon>
        <taxon>Bacillati</taxon>
        <taxon>Bacillota</taxon>
        <taxon>Tissierellia</taxon>
        <taxon>Tissierellales</taxon>
        <taxon>Peptoniphilaceae</taxon>
        <taxon>Peptoniphilus</taxon>
    </lineage>
</organism>
<evidence type="ECO:0000313" key="5">
    <source>
        <dbReference type="EMBL" id="KXA31066.1"/>
    </source>
</evidence>
<evidence type="ECO:0000256" key="3">
    <source>
        <dbReference type="ARBA" id="ARBA00035294"/>
    </source>
</evidence>
<dbReference type="InterPro" id="IPR020814">
    <property type="entry name" value="Ribosomal_S6_plastid/chlpt"/>
</dbReference>
<dbReference type="RefSeq" id="WP_005957107.1">
    <property type="nucleotide sequence ID" value="NZ_CABJAL010000001.1"/>
</dbReference>
<dbReference type="GO" id="GO:0005737">
    <property type="term" value="C:cytoplasm"/>
    <property type="evidence" value="ECO:0007669"/>
    <property type="project" value="UniProtKB-ARBA"/>
</dbReference>
<sequence length="94" mass="11341">MNKYEAVIMFYPEVEEEKRNASFDRLKKVIEKDGKINNIDEWGMKKLAYAIDYKNEAYYIFYEFETKAEDIVEINRVAKIMDPVMRQMIIKVED</sequence>
<dbReference type="InterPro" id="IPR000529">
    <property type="entry name" value="Ribosomal_bS6"/>
</dbReference>
<gene>
    <name evidence="4" type="primary">rpsF</name>
    <name evidence="5" type="ORF">HMPREF3229_00666</name>
</gene>
<name>A0A133PQY9_9FIRM</name>
<evidence type="ECO:0000256" key="2">
    <source>
        <dbReference type="ARBA" id="ARBA00035104"/>
    </source>
</evidence>
<keyword evidence="4 5" id="KW-0689">Ribosomal protein</keyword>
<comment type="similarity">
    <text evidence="1 4">Belongs to the bacterial ribosomal protein bS6 family.</text>
</comment>
<dbReference type="PANTHER" id="PTHR21011">
    <property type="entry name" value="MITOCHONDRIAL 28S RIBOSOMAL PROTEIN S6"/>
    <property type="match status" value="1"/>
</dbReference>
<keyword evidence="4" id="KW-0687">Ribonucleoprotein</keyword>
<dbReference type="CDD" id="cd00473">
    <property type="entry name" value="bS6"/>
    <property type="match status" value="1"/>
</dbReference>
<dbReference type="GO" id="GO:0070181">
    <property type="term" value="F:small ribosomal subunit rRNA binding"/>
    <property type="evidence" value="ECO:0007669"/>
    <property type="project" value="TreeGrafter"/>
</dbReference>